<dbReference type="PANTHER" id="PTHR12132:SF1">
    <property type="entry name" value="DNA REPAIR PROTEIN RAD52 HOMOLOG"/>
    <property type="match status" value="1"/>
</dbReference>
<dbReference type="GO" id="GO:0034599">
    <property type="term" value="P:cellular response to oxidative stress"/>
    <property type="evidence" value="ECO:0007669"/>
    <property type="project" value="UniProtKB-ARBA"/>
</dbReference>
<feature type="compositionally biased region" description="Polar residues" evidence="7">
    <location>
        <begin position="396"/>
        <end position="419"/>
    </location>
</feature>
<dbReference type="PANTHER" id="PTHR12132">
    <property type="entry name" value="DNA REPAIR AND RECOMBINATION PROTEIN RAD52, RAD59"/>
    <property type="match status" value="1"/>
</dbReference>
<keyword evidence="3" id="KW-0233">DNA recombination</keyword>
<feature type="compositionally biased region" description="Basic and acidic residues" evidence="7">
    <location>
        <begin position="166"/>
        <end position="200"/>
    </location>
</feature>
<dbReference type="GO" id="GO:0010792">
    <property type="term" value="P:DNA double-strand break processing involved in repair via single-strand annealing"/>
    <property type="evidence" value="ECO:0007669"/>
    <property type="project" value="UniProtKB-ARBA"/>
</dbReference>
<dbReference type="AlphaFoldDB" id="A0A8T0BQ72"/>
<dbReference type="InterPro" id="IPR042525">
    <property type="entry name" value="Rad52_Rad59_Rad22_sf"/>
</dbReference>
<dbReference type="GO" id="GO:0006312">
    <property type="term" value="P:mitotic recombination"/>
    <property type="evidence" value="ECO:0007669"/>
    <property type="project" value="TreeGrafter"/>
</dbReference>
<dbReference type="GO" id="GO:0005634">
    <property type="term" value="C:nucleus"/>
    <property type="evidence" value="ECO:0007669"/>
    <property type="project" value="InterPro"/>
</dbReference>
<evidence type="ECO:0000256" key="1">
    <source>
        <dbReference type="ARBA" id="ARBA00006638"/>
    </source>
</evidence>
<feature type="region of interest" description="Disordered" evidence="7">
    <location>
        <begin position="353"/>
        <end position="440"/>
    </location>
</feature>
<gene>
    <name evidence="8" type="ORF">HF521_018774</name>
</gene>
<dbReference type="Gene3D" id="3.30.390.80">
    <property type="entry name" value="DNA repair protein Rad52/59/22"/>
    <property type="match status" value="1"/>
</dbReference>
<evidence type="ECO:0000313" key="9">
    <source>
        <dbReference type="Proteomes" id="UP000606274"/>
    </source>
</evidence>
<dbReference type="InterPro" id="IPR041247">
    <property type="entry name" value="Rad52_fam"/>
</dbReference>
<dbReference type="SUPFAM" id="SSF54768">
    <property type="entry name" value="dsRNA-binding domain-like"/>
    <property type="match status" value="1"/>
</dbReference>
<comment type="function">
    <text evidence="5">Involved in double-stranded break repair. Plays a central role in genetic recombination and DNA repair by promoting the annealing of complementary single-stranded DNA and by stimulation of the RAD51 recombinase.</text>
</comment>
<sequence>MCFGQYQYTAGEYQAIQNALRQKLGPEYISSRQAGGGQKVCYIEGHRVISLANEMFGYNGWSHSISQQNVDFVDLINGKFYVGVSAFVKVQLKDGAFHEDVGYGVSEGLKSKALSLEKARKEAVTDGLKRALKCFGNALGNCILNKEYLMAVNKIPKQPPSPLDPNKTKRSDNEPAVEKARYDSLSRTDSRASSKERTEAVLDSSSVQTGIQLVPAVPQNTMSSRNPIPNMTSDLVNTLAQQDCENGSTNMSRSSADMADLSCYDPTLDSKQQRKLRQQQLQQKFRQEMEAKRMQQGNVHAKTEPTVSHSNGGQALGPINHSTPGHGMLFKKEENMTDDPELWNFTLDGIDMLDDPGKESSGLSRPATPSEHAMVTRSRTPQRSTSLRPPLRSHDNQVQQRQGVPTNDIHNNSTAQSTARGPGQSPHRQGQYMKKRKLEP</sequence>
<evidence type="ECO:0000256" key="4">
    <source>
        <dbReference type="ARBA" id="ARBA00023204"/>
    </source>
</evidence>
<evidence type="ECO:0000256" key="6">
    <source>
        <dbReference type="ARBA" id="ARBA00073403"/>
    </source>
</evidence>
<feature type="compositionally biased region" description="Polar residues" evidence="7">
    <location>
        <begin position="377"/>
        <end position="387"/>
    </location>
</feature>
<dbReference type="Proteomes" id="UP000606274">
    <property type="component" value="Unassembled WGS sequence"/>
</dbReference>
<comment type="caution">
    <text evidence="8">The sequence shown here is derived from an EMBL/GenBank/DDBJ whole genome shotgun (WGS) entry which is preliminary data.</text>
</comment>
<feature type="region of interest" description="Disordered" evidence="7">
    <location>
        <begin position="156"/>
        <end position="206"/>
    </location>
</feature>
<comment type="similarity">
    <text evidence="1">Belongs to the RAD52 family.</text>
</comment>
<dbReference type="InterPro" id="IPR004585">
    <property type="entry name" value="DNA_recomb/repair_Rad52"/>
</dbReference>
<reference evidence="8" key="1">
    <citation type="submission" date="2020-08" db="EMBL/GenBank/DDBJ databases">
        <title>Chromosome-level assembly of Southern catfish (Silurus meridionalis) provides insights into visual adaptation to the nocturnal and benthic lifestyles.</title>
        <authorList>
            <person name="Zhang Y."/>
            <person name="Wang D."/>
            <person name="Peng Z."/>
        </authorList>
    </citation>
    <scope>NUCLEOTIDE SEQUENCE</scope>
    <source>
        <strain evidence="8">SWU-2019-XX</strain>
        <tissue evidence="8">Muscle</tissue>
    </source>
</reference>
<dbReference type="GO" id="GO:0000730">
    <property type="term" value="P:DNA recombinase assembly"/>
    <property type="evidence" value="ECO:0007669"/>
    <property type="project" value="InterPro"/>
</dbReference>
<evidence type="ECO:0000256" key="5">
    <source>
        <dbReference type="ARBA" id="ARBA00053354"/>
    </source>
</evidence>
<evidence type="ECO:0000256" key="3">
    <source>
        <dbReference type="ARBA" id="ARBA00023172"/>
    </source>
</evidence>
<keyword evidence="9" id="KW-1185">Reference proteome</keyword>
<accession>A0A8T0BQ72</accession>
<evidence type="ECO:0000256" key="7">
    <source>
        <dbReference type="SAM" id="MobiDB-lite"/>
    </source>
</evidence>
<evidence type="ECO:0000313" key="8">
    <source>
        <dbReference type="EMBL" id="KAF7707556.1"/>
    </source>
</evidence>
<dbReference type="Pfam" id="PF04098">
    <property type="entry name" value="Rad52_Rad22"/>
    <property type="match status" value="1"/>
</dbReference>
<dbReference type="FunFam" id="3.30.390.80:FF:000001">
    <property type="entry name" value="DNA repair protein RAD52 homolog"/>
    <property type="match status" value="1"/>
</dbReference>
<dbReference type="EMBL" id="JABFDY010000005">
    <property type="protein sequence ID" value="KAF7707556.1"/>
    <property type="molecule type" value="Genomic_DNA"/>
</dbReference>
<proteinExistence type="inferred from homology"/>
<organism evidence="8 9">
    <name type="scientific">Silurus meridionalis</name>
    <name type="common">Southern catfish</name>
    <name type="synonym">Silurus soldatovi meridionalis</name>
    <dbReference type="NCBI Taxonomy" id="175797"/>
    <lineage>
        <taxon>Eukaryota</taxon>
        <taxon>Metazoa</taxon>
        <taxon>Chordata</taxon>
        <taxon>Craniata</taxon>
        <taxon>Vertebrata</taxon>
        <taxon>Euteleostomi</taxon>
        <taxon>Actinopterygii</taxon>
        <taxon>Neopterygii</taxon>
        <taxon>Teleostei</taxon>
        <taxon>Ostariophysi</taxon>
        <taxon>Siluriformes</taxon>
        <taxon>Siluridae</taxon>
        <taxon>Silurus</taxon>
    </lineage>
</organism>
<keyword evidence="4" id="KW-0234">DNA repair</keyword>
<dbReference type="NCBIfam" id="TIGR00607">
    <property type="entry name" value="rad52"/>
    <property type="match status" value="1"/>
</dbReference>
<dbReference type="InterPro" id="IPR007232">
    <property type="entry name" value="Rad52_Rad59_Rad22"/>
</dbReference>
<evidence type="ECO:0000256" key="2">
    <source>
        <dbReference type="ARBA" id="ARBA00022763"/>
    </source>
</evidence>
<protein>
    <recommendedName>
        <fullName evidence="6">DNA repair protein RAD52 homolog</fullName>
    </recommendedName>
</protein>
<name>A0A8T0BQ72_SILME</name>
<keyword evidence="2" id="KW-0227">DNA damage</keyword>